<name>Q3ATV3_CHLCH</name>
<dbReference type="HOGENOM" id="CLU_120447_0_0_10"/>
<dbReference type="KEGG" id="cch:Cag_0296"/>
<dbReference type="EMBL" id="CP000108">
    <property type="protein sequence ID" value="ABB27572.1"/>
    <property type="molecule type" value="Genomic_DNA"/>
</dbReference>
<reference evidence="2" key="1">
    <citation type="submission" date="2005-08" db="EMBL/GenBank/DDBJ databases">
        <title>Complete sequence of Chlorobium chlorochromatii CaD3.</title>
        <authorList>
            <person name="Copeland A."/>
            <person name="Lucas S."/>
            <person name="Lapidus A."/>
            <person name="Barry K."/>
            <person name="Detter J.C."/>
            <person name="Glavina T."/>
            <person name="Hammon N."/>
            <person name="Israni S."/>
            <person name="Pitluck S."/>
            <person name="Bryant D."/>
            <person name="Schmutz J."/>
            <person name="Larimer F."/>
            <person name="Land M."/>
            <person name="Kyrpides N."/>
            <person name="Ivanova N."/>
            <person name="Richardson P."/>
        </authorList>
    </citation>
    <scope>NUCLEOTIDE SEQUENCE [LARGE SCALE GENOMIC DNA]</scope>
    <source>
        <strain evidence="2">CaD3</strain>
    </source>
</reference>
<evidence type="ECO:0000313" key="2">
    <source>
        <dbReference type="EMBL" id="ABB27572.1"/>
    </source>
</evidence>
<sequence>MIFQAKSIASWFIIVLMLLQFVPLPRRNPNERQPLRAPVAVVTVLRNSCYQCHSHETRWEFPLGTVAPFAWWMSQRVEHGRRALNFSTTASLSVYEKERVTVMLRNPKEHQPLYYVLHSNVLPDSVGVATVQLWATHR</sequence>
<feature type="domain" description="Haem-binding" evidence="1">
    <location>
        <begin position="13"/>
        <end position="138"/>
    </location>
</feature>
<dbReference type="InterPro" id="IPR025992">
    <property type="entry name" value="Haem-bd"/>
</dbReference>
<dbReference type="AlphaFoldDB" id="Q3ATV3"/>
<evidence type="ECO:0000259" key="1">
    <source>
        <dbReference type="SMART" id="SM01235"/>
    </source>
</evidence>
<dbReference type="STRING" id="340177.Cag_0296"/>
<dbReference type="SMART" id="SM01235">
    <property type="entry name" value="Haem_bd"/>
    <property type="match status" value="1"/>
</dbReference>
<accession>Q3ATV3</accession>
<gene>
    <name evidence="2" type="ordered locus">Cag_0296</name>
</gene>
<dbReference type="OrthoDB" id="196738at2"/>
<protein>
    <recommendedName>
        <fullName evidence="1">Haem-binding domain-containing protein</fullName>
    </recommendedName>
</protein>
<dbReference type="eggNOG" id="COG2010">
    <property type="taxonomic scope" value="Bacteria"/>
</dbReference>
<proteinExistence type="predicted"/>
<organism evidence="2">
    <name type="scientific">Chlorobium chlorochromatii (strain CaD3)</name>
    <dbReference type="NCBI Taxonomy" id="340177"/>
    <lineage>
        <taxon>Bacteria</taxon>
        <taxon>Pseudomonadati</taxon>
        <taxon>Chlorobiota</taxon>
        <taxon>Chlorobiia</taxon>
        <taxon>Chlorobiales</taxon>
        <taxon>Chlorobiaceae</taxon>
        <taxon>Chlorobium/Pelodictyon group</taxon>
        <taxon>Chlorobium</taxon>
    </lineage>
</organism>
<dbReference type="Pfam" id="PF14376">
    <property type="entry name" value="Haem_bd"/>
    <property type="match status" value="1"/>
</dbReference>